<dbReference type="KEGG" id="huw:FPZ11_09695"/>
<evidence type="ECO:0000256" key="1">
    <source>
        <dbReference type="SAM" id="MobiDB-lite"/>
    </source>
</evidence>
<dbReference type="AlphaFoldDB" id="A0A5B8M5X5"/>
<accession>A0A5B8M5X5</accession>
<reference evidence="3 4" key="1">
    <citation type="submission" date="2019-07" db="EMBL/GenBank/DDBJ databases">
        <title>Full genome sequence of Humibacter sp. WJ7-1.</title>
        <authorList>
            <person name="Im W.-T."/>
        </authorList>
    </citation>
    <scope>NUCLEOTIDE SEQUENCE [LARGE SCALE GENOMIC DNA]</scope>
    <source>
        <strain evidence="3 4">WJ7-1</strain>
    </source>
</reference>
<sequence length="653" mass="68635">MPDTPESRRELRERERAERERAERAAAESARAEPEPTEREPADGFAELLGMDDTPDTGHRRKRRRPLLKSARLWVPVGIVVVVLGVVVVGALLVPKALTARSELEAAIPLAKQVEAGMLSGNTASAQSAAKTMQQHTSKAASATDGILWRSVEWVPVIGANLHAVRVAADSANTVAANAAVPASALSLDSFKPQNGRINVEAISKVTNTVNGAAKAVDAAQADLRTVDTSGLIGPVKSGVQQLSSALDSLAPQLRGVQTAVKVLPTALGEHGTKHYLMLFENNAETRGWAGNPAALLLVTVTDGAISIDAQASSSDFDNGLAQPIVALDPSMEALYGSKIGRYMQDTTTPADFPTTARLISAFWKQHSSTPIDGVMSFDPVALSYLLKATGPIKLSTGDVLTSDNAVQLLLSQVYFRYSDPKMQDAFFAAAAASVFDTVEKGNLQTMPMLTALSQAVTEHRLLFWSADAAEQKLIAPTALAGTLPATNAKTTGVGVFLNDTTAAKLDYYLYPSVTVTSNRCTASKPTLTSTVVLDDKTPANAVSTLPSYVIGVFYNGRTAIDVTLYGTVGGTMSDYKVNGQAVKPTYTGQNLGRPVAKISVLLSPGEKLSVSYTMTGGSGSHGPLSVYTTALAHPTPVTLTTPGCGADGKSSK</sequence>
<keyword evidence="2" id="KW-0812">Transmembrane</keyword>
<dbReference type="RefSeq" id="WP_146320421.1">
    <property type="nucleotide sequence ID" value="NZ_CP042305.1"/>
</dbReference>
<feature type="transmembrane region" description="Helical" evidence="2">
    <location>
        <begin position="71"/>
        <end position="94"/>
    </location>
</feature>
<feature type="compositionally biased region" description="Basic and acidic residues" evidence="1">
    <location>
        <begin position="1"/>
        <end position="42"/>
    </location>
</feature>
<name>A0A5B8M5X5_9MICO</name>
<dbReference type="EMBL" id="CP042305">
    <property type="protein sequence ID" value="QDZ15002.1"/>
    <property type="molecule type" value="Genomic_DNA"/>
</dbReference>
<evidence type="ECO:0000313" key="3">
    <source>
        <dbReference type="EMBL" id="QDZ15002.1"/>
    </source>
</evidence>
<evidence type="ECO:0000256" key="2">
    <source>
        <dbReference type="SAM" id="Phobius"/>
    </source>
</evidence>
<gene>
    <name evidence="3" type="ORF">FPZ11_09695</name>
</gene>
<protein>
    <submittedName>
        <fullName evidence="3">DUF4012 domain-containing protein</fullName>
    </submittedName>
</protein>
<keyword evidence="2" id="KW-0472">Membrane</keyword>
<proteinExistence type="predicted"/>
<keyword evidence="4" id="KW-1185">Reference proteome</keyword>
<organism evidence="3 4">
    <name type="scientific">Humibacter ginsenosidimutans</name>
    <dbReference type="NCBI Taxonomy" id="2599293"/>
    <lineage>
        <taxon>Bacteria</taxon>
        <taxon>Bacillati</taxon>
        <taxon>Actinomycetota</taxon>
        <taxon>Actinomycetes</taxon>
        <taxon>Micrococcales</taxon>
        <taxon>Microbacteriaceae</taxon>
        <taxon>Humibacter</taxon>
    </lineage>
</organism>
<evidence type="ECO:0000313" key="4">
    <source>
        <dbReference type="Proteomes" id="UP000320216"/>
    </source>
</evidence>
<keyword evidence="2" id="KW-1133">Transmembrane helix</keyword>
<dbReference type="Proteomes" id="UP000320216">
    <property type="component" value="Chromosome"/>
</dbReference>
<dbReference type="Pfam" id="PF13196">
    <property type="entry name" value="DUF4012"/>
    <property type="match status" value="1"/>
</dbReference>
<feature type="region of interest" description="Disordered" evidence="1">
    <location>
        <begin position="1"/>
        <end position="63"/>
    </location>
</feature>
<dbReference type="InterPro" id="IPR025101">
    <property type="entry name" value="DUF4012"/>
</dbReference>
<dbReference type="OrthoDB" id="3203519at2"/>